<feature type="region of interest" description="Disordered" evidence="1">
    <location>
        <begin position="1"/>
        <end position="42"/>
    </location>
</feature>
<dbReference type="EMBL" id="MN740083">
    <property type="protein sequence ID" value="QHT87125.1"/>
    <property type="molecule type" value="Genomic_DNA"/>
</dbReference>
<evidence type="ECO:0000313" key="2">
    <source>
        <dbReference type="EMBL" id="QHT87125.1"/>
    </source>
</evidence>
<sequence length="212" mass="22985">MANTKKYKKSTNRNAKRRTHSRKSSSKKHHQELYAKNKKRNSIIRNIRMGRATFSRLGGGGSYMRKDGGYTCQQGGSSQFVGSPWTVSNNPNTGNYFALSPLGDGTELVPKFDNGQPLFPAKFPTQLGPQVAKLGEMKGGGGGGGYGYGYSKKRKNQKTIRSLINGGGFFDDVKGVYNNAVSSATDFTSKLQGVNPPPSSYAWDQPIASNSV</sequence>
<protein>
    <submittedName>
        <fullName evidence="2">Uncharacterized protein</fullName>
    </submittedName>
</protein>
<name>A0A6C0I405_9ZZZZ</name>
<reference evidence="2" key="1">
    <citation type="journal article" date="2020" name="Nature">
        <title>Giant virus diversity and host interactions through global metagenomics.</title>
        <authorList>
            <person name="Schulz F."/>
            <person name="Roux S."/>
            <person name="Paez-Espino D."/>
            <person name="Jungbluth S."/>
            <person name="Walsh D.A."/>
            <person name="Denef V.J."/>
            <person name="McMahon K.D."/>
            <person name="Konstantinidis K.T."/>
            <person name="Eloe-Fadrosh E.A."/>
            <person name="Kyrpides N.C."/>
            <person name="Woyke T."/>
        </authorList>
    </citation>
    <scope>NUCLEOTIDE SEQUENCE</scope>
    <source>
        <strain evidence="2">GVMAG-M-3300023184-18</strain>
    </source>
</reference>
<evidence type="ECO:0000256" key="1">
    <source>
        <dbReference type="SAM" id="MobiDB-lite"/>
    </source>
</evidence>
<organism evidence="2">
    <name type="scientific">viral metagenome</name>
    <dbReference type="NCBI Taxonomy" id="1070528"/>
    <lineage>
        <taxon>unclassified sequences</taxon>
        <taxon>metagenomes</taxon>
        <taxon>organismal metagenomes</taxon>
    </lineage>
</organism>
<accession>A0A6C0I405</accession>
<dbReference type="AlphaFoldDB" id="A0A6C0I405"/>
<feature type="region of interest" description="Disordered" evidence="1">
    <location>
        <begin position="187"/>
        <end position="212"/>
    </location>
</feature>
<proteinExistence type="predicted"/>